<accession>A0A0D9NI57</accession>
<keyword evidence="1" id="KW-1133">Transmembrane helix</keyword>
<gene>
    <name evidence="3" type="ORF">H634G_11153</name>
</gene>
<evidence type="ECO:0000313" key="3">
    <source>
        <dbReference type="EMBL" id="KJK73586.1"/>
    </source>
</evidence>
<dbReference type="InterPro" id="IPR027417">
    <property type="entry name" value="P-loop_NTPase"/>
</dbReference>
<dbReference type="InterPro" id="IPR011545">
    <property type="entry name" value="DEAD/DEAH_box_helicase_dom"/>
</dbReference>
<evidence type="ECO:0000259" key="2">
    <source>
        <dbReference type="Pfam" id="PF00270"/>
    </source>
</evidence>
<sequence>MEDVTAPEVIDEQEPLVELAVASNHAFKTFNQMYAGSSTLVMNTPLHRAHRASQSWRELFRIDKHLSREEAADDGGKRLRSDTDIVQMCKRTKLRTRPIGKLSDLEAVARALYNNPSLRFRQPGQRNAMLATMGRHAAEQVVVVLATGSGKTLIAMVGAALDGAGTTVMVLPAVALRESMLDRLRKVGIKTIVWEPGQLKAAELVRVLIGRITDMNEDGDDDIATKRMRRNQPV</sequence>
<dbReference type="STRING" id="1291518.A0A0D9NI57"/>
<evidence type="ECO:0000313" key="4">
    <source>
        <dbReference type="Proteomes" id="UP000054544"/>
    </source>
</evidence>
<dbReference type="Gene3D" id="3.40.50.300">
    <property type="entry name" value="P-loop containing nucleotide triphosphate hydrolases"/>
    <property type="match status" value="1"/>
</dbReference>
<protein>
    <recommendedName>
        <fullName evidence="2">DEAD/DEAH-box helicase domain-containing protein</fullName>
    </recommendedName>
</protein>
<feature type="transmembrane region" description="Helical" evidence="1">
    <location>
        <begin position="153"/>
        <end position="176"/>
    </location>
</feature>
<name>A0A0D9NI57_METAN</name>
<dbReference type="SUPFAM" id="SSF52540">
    <property type="entry name" value="P-loop containing nucleoside triphosphate hydrolases"/>
    <property type="match status" value="1"/>
</dbReference>
<dbReference type="Pfam" id="PF00270">
    <property type="entry name" value="DEAD"/>
    <property type="match status" value="1"/>
</dbReference>
<dbReference type="GO" id="GO:0003676">
    <property type="term" value="F:nucleic acid binding"/>
    <property type="evidence" value="ECO:0007669"/>
    <property type="project" value="InterPro"/>
</dbReference>
<keyword evidence="4" id="KW-1185">Reference proteome</keyword>
<reference evidence="4" key="1">
    <citation type="journal article" date="2014" name="BMC Genomics">
        <title>The genome sequence of the biocontrol fungus Metarhizium anisopliae and comparative genomics of Metarhizium species.</title>
        <authorList>
            <person name="Pattemore J.A."/>
            <person name="Hane J.K."/>
            <person name="Williams A.H."/>
            <person name="Wilson B.A."/>
            <person name="Stodart B.J."/>
            <person name="Ash G.J."/>
        </authorList>
    </citation>
    <scope>NUCLEOTIDE SEQUENCE [LARGE SCALE GENOMIC DNA]</scope>
    <source>
        <strain evidence="4">BRIP 53293</strain>
    </source>
</reference>
<dbReference type="EMBL" id="KE384797">
    <property type="protein sequence ID" value="KJK73586.1"/>
    <property type="molecule type" value="Genomic_DNA"/>
</dbReference>
<keyword evidence="1" id="KW-0472">Membrane</keyword>
<keyword evidence="1" id="KW-0812">Transmembrane</keyword>
<evidence type="ECO:0000256" key="1">
    <source>
        <dbReference type="SAM" id="Phobius"/>
    </source>
</evidence>
<dbReference type="GO" id="GO:0005524">
    <property type="term" value="F:ATP binding"/>
    <property type="evidence" value="ECO:0007669"/>
    <property type="project" value="InterPro"/>
</dbReference>
<dbReference type="AlphaFoldDB" id="A0A0D9NI57"/>
<proteinExistence type="predicted"/>
<dbReference type="Proteomes" id="UP000054544">
    <property type="component" value="Unassembled WGS sequence"/>
</dbReference>
<organism evidence="3 4">
    <name type="scientific">Metarhizium anisopliae BRIP 53293</name>
    <dbReference type="NCBI Taxonomy" id="1291518"/>
    <lineage>
        <taxon>Eukaryota</taxon>
        <taxon>Fungi</taxon>
        <taxon>Dikarya</taxon>
        <taxon>Ascomycota</taxon>
        <taxon>Pezizomycotina</taxon>
        <taxon>Sordariomycetes</taxon>
        <taxon>Hypocreomycetidae</taxon>
        <taxon>Hypocreales</taxon>
        <taxon>Clavicipitaceae</taxon>
        <taxon>Metarhizium</taxon>
    </lineage>
</organism>
<feature type="domain" description="DEAD/DEAH-box helicase" evidence="2">
    <location>
        <begin position="123"/>
        <end position="190"/>
    </location>
</feature>